<keyword evidence="4" id="KW-1185">Reference proteome</keyword>
<evidence type="ECO:0000259" key="2">
    <source>
        <dbReference type="Pfam" id="PF07282"/>
    </source>
</evidence>
<organism evidence="3 4">
    <name type="scientific">Deinococcus xinjiangensis</name>
    <dbReference type="NCBI Taxonomy" id="457454"/>
    <lineage>
        <taxon>Bacteria</taxon>
        <taxon>Thermotogati</taxon>
        <taxon>Deinococcota</taxon>
        <taxon>Deinococci</taxon>
        <taxon>Deinococcales</taxon>
        <taxon>Deinococcaceae</taxon>
        <taxon>Deinococcus</taxon>
    </lineage>
</organism>
<evidence type="ECO:0000313" key="3">
    <source>
        <dbReference type="EMBL" id="GAA5504179.1"/>
    </source>
</evidence>
<sequence length="348" mass="38509">MPLTPEQHNVKLHRNSYKRIEHLISHGTFASTAPANNRTGLPVTATFTLTDHSSITLIHDRQVHIDGVPLNGFFAHLPSPAHAALVAGSSSYTAYPCLDDLLRLARTPTTDPIHLADLLEQCSKQGRATRHIAPMTTLSQQFHAKWLPGQTQLHRTDGNDYYLTLAFDVQFRRLGQDASPCPIGVDVGLNPVAALNYADGRTRVMPCTPLIHVNPAHLSSSAQALLEDITYASGRHDAEQVMRHLVYSATSVTAERLRLGGMNRRYVLSSRDRALQDFHHSWLPQYLWAARIAFQRVPAGHTSTECPHCRHTSPDNRSGGQFHCTSCGYHGDAHLVAASNILRRGGRR</sequence>
<reference evidence="3 4" key="1">
    <citation type="submission" date="2024-02" db="EMBL/GenBank/DDBJ databases">
        <title>Deinococcus xinjiangensis NBRC 107630.</title>
        <authorList>
            <person name="Ichikawa N."/>
            <person name="Katano-Makiyama Y."/>
            <person name="Hidaka K."/>
        </authorList>
    </citation>
    <scope>NUCLEOTIDE SEQUENCE [LARGE SCALE GENOMIC DNA]</scope>
    <source>
        <strain evidence="3 4">NBRC 107630</strain>
    </source>
</reference>
<keyword evidence="1" id="KW-0238">DNA-binding</keyword>
<evidence type="ECO:0000256" key="1">
    <source>
        <dbReference type="ARBA" id="ARBA00023125"/>
    </source>
</evidence>
<dbReference type="RefSeq" id="WP_353544144.1">
    <property type="nucleotide sequence ID" value="NZ_BAABRN010000093.1"/>
</dbReference>
<accession>A0ABP9VG33</accession>
<protein>
    <recommendedName>
        <fullName evidence="2">Cas12f1-like TNB domain-containing protein</fullName>
    </recommendedName>
</protein>
<proteinExistence type="predicted"/>
<name>A0ABP9VG33_9DEIO</name>
<evidence type="ECO:0000313" key="4">
    <source>
        <dbReference type="Proteomes" id="UP001458946"/>
    </source>
</evidence>
<gene>
    <name evidence="3" type="ORF">Dxin01_03948</name>
</gene>
<dbReference type="Pfam" id="PF07282">
    <property type="entry name" value="Cas12f1-like_TNB"/>
    <property type="match status" value="1"/>
</dbReference>
<dbReference type="InterPro" id="IPR010095">
    <property type="entry name" value="Cas12f1-like_TNB"/>
</dbReference>
<comment type="caution">
    <text evidence="3">The sequence shown here is derived from an EMBL/GenBank/DDBJ whole genome shotgun (WGS) entry which is preliminary data.</text>
</comment>
<feature type="domain" description="Cas12f1-like TNB" evidence="2">
    <location>
        <begin position="289"/>
        <end position="341"/>
    </location>
</feature>
<dbReference type="EMBL" id="BAABRN010000093">
    <property type="protein sequence ID" value="GAA5504179.1"/>
    <property type="molecule type" value="Genomic_DNA"/>
</dbReference>
<dbReference type="Proteomes" id="UP001458946">
    <property type="component" value="Unassembled WGS sequence"/>
</dbReference>